<evidence type="ECO:0000313" key="1">
    <source>
        <dbReference type="EMBL" id="KAK3697893.1"/>
    </source>
</evidence>
<keyword evidence="2" id="KW-1185">Reference proteome</keyword>
<comment type="caution">
    <text evidence="1">The sequence shown here is derived from an EMBL/GenBank/DDBJ whole genome shotgun (WGS) entry which is preliminary data.</text>
</comment>
<dbReference type="Proteomes" id="UP001281147">
    <property type="component" value="Unassembled WGS sequence"/>
</dbReference>
<accession>A0ACC3MKX4</accession>
<reference evidence="1" key="1">
    <citation type="submission" date="2023-07" db="EMBL/GenBank/DDBJ databases">
        <title>Black Yeasts Isolated from many extreme environments.</title>
        <authorList>
            <person name="Coleine C."/>
            <person name="Stajich J.E."/>
            <person name="Selbmann L."/>
        </authorList>
    </citation>
    <scope>NUCLEOTIDE SEQUENCE</scope>
    <source>
        <strain evidence="1">CCFEE 5714</strain>
    </source>
</reference>
<name>A0ACC3MKX4_9PEZI</name>
<organism evidence="1 2">
    <name type="scientific">Vermiconidia calcicola</name>
    <dbReference type="NCBI Taxonomy" id="1690605"/>
    <lineage>
        <taxon>Eukaryota</taxon>
        <taxon>Fungi</taxon>
        <taxon>Dikarya</taxon>
        <taxon>Ascomycota</taxon>
        <taxon>Pezizomycotina</taxon>
        <taxon>Dothideomycetes</taxon>
        <taxon>Dothideomycetidae</taxon>
        <taxon>Mycosphaerellales</taxon>
        <taxon>Extremaceae</taxon>
        <taxon>Vermiconidia</taxon>
    </lineage>
</organism>
<dbReference type="EMBL" id="JAUTXU010000218">
    <property type="protein sequence ID" value="KAK3697893.1"/>
    <property type="molecule type" value="Genomic_DNA"/>
</dbReference>
<sequence length="189" mass="20622">MTSLIGTAKSLAVRPYDSGASRKQVPSITDVTGTLLYYRGTSESSVTLRDFVTKIAQIQFQAVFSFSISDHIKVINSVAGMGVDTFGCWLLARDEPTSVIESSLVIMKVVKQESSIWCVRSRFGKAVWMEPLLTMSSGIGLHMVTSGRMVIVTQPLTNAPCDEANRITAALTRPSSPSTKCTRRLRLSI</sequence>
<proteinExistence type="predicted"/>
<evidence type="ECO:0000313" key="2">
    <source>
        <dbReference type="Proteomes" id="UP001281147"/>
    </source>
</evidence>
<gene>
    <name evidence="1" type="ORF">LTR37_017210</name>
</gene>
<protein>
    <submittedName>
        <fullName evidence="1">Uncharacterized protein</fullName>
    </submittedName>
</protein>